<dbReference type="PANTHER" id="PTHR33070">
    <property type="entry name" value="OS06G0725500 PROTEIN"/>
    <property type="match status" value="1"/>
</dbReference>
<accession>A0AAD4IY62</accession>
<dbReference type="GO" id="GO:0048367">
    <property type="term" value="P:shoot system development"/>
    <property type="evidence" value="ECO:0007669"/>
    <property type="project" value="InterPro"/>
</dbReference>
<dbReference type="InterPro" id="IPR004320">
    <property type="entry name" value="BPS1_pln"/>
</dbReference>
<dbReference type="PANTHER" id="PTHR33070:SF129">
    <property type="entry name" value="DUF241 DOMAIN PROTEIN"/>
    <property type="match status" value="1"/>
</dbReference>
<dbReference type="Pfam" id="PF03087">
    <property type="entry name" value="BPS1"/>
    <property type="match status" value="1"/>
</dbReference>
<proteinExistence type="predicted"/>
<evidence type="ECO:0000313" key="2">
    <source>
        <dbReference type="Proteomes" id="UP001190926"/>
    </source>
</evidence>
<gene>
    <name evidence="1" type="ORF">C2S53_001827</name>
</gene>
<dbReference type="AlphaFoldDB" id="A0AAD4IY62"/>
<dbReference type="EMBL" id="SDAM02000971">
    <property type="protein sequence ID" value="KAH6823296.1"/>
    <property type="molecule type" value="Genomic_DNA"/>
</dbReference>
<evidence type="ECO:0000313" key="1">
    <source>
        <dbReference type="EMBL" id="KAH6823296.1"/>
    </source>
</evidence>
<organism evidence="1 2">
    <name type="scientific">Perilla frutescens var. hirtella</name>
    <name type="common">Perilla citriodora</name>
    <name type="synonym">Perilla setoyensis</name>
    <dbReference type="NCBI Taxonomy" id="608512"/>
    <lineage>
        <taxon>Eukaryota</taxon>
        <taxon>Viridiplantae</taxon>
        <taxon>Streptophyta</taxon>
        <taxon>Embryophyta</taxon>
        <taxon>Tracheophyta</taxon>
        <taxon>Spermatophyta</taxon>
        <taxon>Magnoliopsida</taxon>
        <taxon>eudicotyledons</taxon>
        <taxon>Gunneridae</taxon>
        <taxon>Pentapetalae</taxon>
        <taxon>asterids</taxon>
        <taxon>lamiids</taxon>
        <taxon>Lamiales</taxon>
        <taxon>Lamiaceae</taxon>
        <taxon>Nepetoideae</taxon>
        <taxon>Elsholtzieae</taxon>
        <taxon>Perilla</taxon>
    </lineage>
</organism>
<dbReference type="Proteomes" id="UP001190926">
    <property type="component" value="Unassembled WGS sequence"/>
</dbReference>
<dbReference type="GO" id="GO:0048364">
    <property type="term" value="P:root development"/>
    <property type="evidence" value="ECO:0007669"/>
    <property type="project" value="InterPro"/>
</dbReference>
<reference evidence="1 2" key="1">
    <citation type="journal article" date="2021" name="Nat. Commun.">
        <title>Incipient diploidization of the medicinal plant Perilla within 10,000 years.</title>
        <authorList>
            <person name="Zhang Y."/>
            <person name="Shen Q."/>
            <person name="Leng L."/>
            <person name="Zhang D."/>
            <person name="Chen S."/>
            <person name="Shi Y."/>
            <person name="Ning Z."/>
            <person name="Chen S."/>
        </authorList>
    </citation>
    <scope>NUCLEOTIDE SEQUENCE [LARGE SCALE GENOMIC DNA]</scope>
    <source>
        <strain evidence="2">cv. PC099</strain>
    </source>
</reference>
<name>A0AAD4IY62_PERFH</name>
<sequence>MALQHTRSHSFPSGSQPSIIQVDESLLSEPTTPSSLSSVTDRIKGLQNLYENIDDLLLLPHIQRIIAQECSEKCVDEILEGYIMLLDACAAARDLISLAKKDAQELLSAVRRRAHAEASSSYLTSRIKLRKVVEKALKASSIRKKQVLEKGCETEPVVDLLMNSKSATSAMLNSLFLYMMGAKVRSRHSSRYLLMSKLMDSKKVSSQDEQTEFSKVDTALLGFKDDIKVDDLLNCLKEMESSIQILGDGLECLFRRLIKTRVLLLNILSRH</sequence>
<comment type="caution">
    <text evidence="1">The sequence shown here is derived from an EMBL/GenBank/DDBJ whole genome shotgun (WGS) entry which is preliminary data.</text>
</comment>
<protein>
    <submittedName>
        <fullName evidence="1">Uncharacterized protein</fullName>
    </submittedName>
</protein>
<keyword evidence="2" id="KW-1185">Reference proteome</keyword>